<dbReference type="AlphaFoldDB" id="A0ABD0KMV0"/>
<dbReference type="PROSITE" id="PS00086">
    <property type="entry name" value="CYTOCHROME_P450"/>
    <property type="match status" value="1"/>
</dbReference>
<feature type="binding site" description="axial binding residue" evidence="2">
    <location>
        <position position="467"/>
    </location>
    <ligand>
        <name>heme</name>
        <dbReference type="ChEBI" id="CHEBI:30413"/>
    </ligand>
    <ligandPart>
        <name>Fe</name>
        <dbReference type="ChEBI" id="CHEBI:18248"/>
    </ligandPart>
</feature>
<dbReference type="GO" id="GO:0046872">
    <property type="term" value="F:metal ion binding"/>
    <property type="evidence" value="ECO:0007669"/>
    <property type="project" value="UniProtKB-KW"/>
</dbReference>
<dbReference type="PRINTS" id="PR00385">
    <property type="entry name" value="P450"/>
</dbReference>
<dbReference type="Gene3D" id="1.10.630.10">
    <property type="entry name" value="Cytochrome P450"/>
    <property type="match status" value="1"/>
</dbReference>
<dbReference type="PANTHER" id="PTHR24291:SF201">
    <property type="entry name" value="CYTOCHROME P450, FAMILY 4, SUBFAMILY B, POLYPEPTIDE 7"/>
    <property type="match status" value="1"/>
</dbReference>
<proteinExistence type="inferred from homology"/>
<dbReference type="Pfam" id="PF00067">
    <property type="entry name" value="p450"/>
    <property type="match status" value="1"/>
</dbReference>
<keyword evidence="3" id="KW-0503">Monooxygenase</keyword>
<keyword evidence="5" id="KW-1185">Reference proteome</keyword>
<dbReference type="CDD" id="cd20659">
    <property type="entry name" value="CYP4B_4F-like"/>
    <property type="match status" value="1"/>
</dbReference>
<dbReference type="PRINTS" id="PR00463">
    <property type="entry name" value="EP450I"/>
</dbReference>
<keyword evidence="2 3" id="KW-0479">Metal-binding</keyword>
<dbReference type="InterPro" id="IPR036396">
    <property type="entry name" value="Cyt_P450_sf"/>
</dbReference>
<name>A0ABD0KMV0_9CAEN</name>
<evidence type="ECO:0000256" key="3">
    <source>
        <dbReference type="RuleBase" id="RU000461"/>
    </source>
</evidence>
<sequence>MVVSTTTILSLVLTVVLGYAIAKLVPFFYKRWQWRRRLDPHFVHWPISWITGSLTQVGCSGDLCIDFVFVQFSSLEDLCGKSQKFATEGHKAFMWWIGPLRCIISCFHPDTAKVMLRSSEPKASGGGGYEFLRPWIGDGLLVSEGKKWERNRRLLTPGFHFEILHGYIPIYNRVVEVLMDKCERQSHGEVYVAVENPVLVAALDTMLRCALSYEDNIQEKGENHPYLKAVRKLGQLLIKRSLNPLLYPDFIYSRTKDGKVNKELCDYVHDFAMRIITSRKQKLAEKEDGDKANTKRHLDFLDILLTARDEEGHGLTDREIRDEVDTFMFAGHDTTSTTLGWCLYALGSYPDIQQRVYEDVHKVMGDRTEVTWEDLSGFQYLPLFIRETMRRYTPVPMISREVSSPISLDGVDIPKGVMTDIPLYQLHNNPHVWKEPEKFCPERFEKSVFADRDPYVYVPFSAGPRNCIGQNFAMNEIKTMVARIVHRFQLEADPSIDPHPYPEVTLRAKNGIHIKFTRRSQ</sequence>
<dbReference type="PANTHER" id="PTHR24291">
    <property type="entry name" value="CYTOCHROME P450 FAMILY 4"/>
    <property type="match status" value="1"/>
</dbReference>
<organism evidence="4 5">
    <name type="scientific">Batillaria attramentaria</name>
    <dbReference type="NCBI Taxonomy" id="370345"/>
    <lineage>
        <taxon>Eukaryota</taxon>
        <taxon>Metazoa</taxon>
        <taxon>Spiralia</taxon>
        <taxon>Lophotrochozoa</taxon>
        <taxon>Mollusca</taxon>
        <taxon>Gastropoda</taxon>
        <taxon>Caenogastropoda</taxon>
        <taxon>Sorbeoconcha</taxon>
        <taxon>Cerithioidea</taxon>
        <taxon>Batillariidae</taxon>
        <taxon>Batillaria</taxon>
    </lineage>
</organism>
<dbReference type="InterPro" id="IPR050196">
    <property type="entry name" value="Cytochrome_P450_Monoox"/>
</dbReference>
<accession>A0ABD0KMV0</accession>
<keyword evidence="2 3" id="KW-0408">Iron</keyword>
<evidence type="ECO:0008006" key="6">
    <source>
        <dbReference type="Google" id="ProtNLM"/>
    </source>
</evidence>
<dbReference type="EMBL" id="JACVVK020000153">
    <property type="protein sequence ID" value="KAK7488256.1"/>
    <property type="molecule type" value="Genomic_DNA"/>
</dbReference>
<comment type="cofactor">
    <cofactor evidence="2">
        <name>heme</name>
        <dbReference type="ChEBI" id="CHEBI:30413"/>
    </cofactor>
</comment>
<dbReference type="InterPro" id="IPR002401">
    <property type="entry name" value="Cyt_P450_E_grp-I"/>
</dbReference>
<dbReference type="Proteomes" id="UP001519460">
    <property type="component" value="Unassembled WGS sequence"/>
</dbReference>
<comment type="caution">
    <text evidence="4">The sequence shown here is derived from an EMBL/GenBank/DDBJ whole genome shotgun (WGS) entry which is preliminary data.</text>
</comment>
<dbReference type="InterPro" id="IPR017972">
    <property type="entry name" value="Cyt_P450_CS"/>
</dbReference>
<protein>
    <recommendedName>
        <fullName evidence="6">Cytochrome P450</fullName>
    </recommendedName>
</protein>
<keyword evidence="3" id="KW-0560">Oxidoreductase</keyword>
<evidence type="ECO:0000313" key="5">
    <source>
        <dbReference type="Proteomes" id="UP001519460"/>
    </source>
</evidence>
<reference evidence="4 5" key="1">
    <citation type="journal article" date="2023" name="Sci. Data">
        <title>Genome assembly of the Korean intertidal mud-creeper Batillaria attramentaria.</title>
        <authorList>
            <person name="Patra A.K."/>
            <person name="Ho P.T."/>
            <person name="Jun S."/>
            <person name="Lee S.J."/>
            <person name="Kim Y."/>
            <person name="Won Y.J."/>
        </authorList>
    </citation>
    <scope>NUCLEOTIDE SEQUENCE [LARGE SCALE GENOMIC DNA]</scope>
    <source>
        <strain evidence="4">Wonlab-2016</strain>
    </source>
</reference>
<dbReference type="SUPFAM" id="SSF48264">
    <property type="entry name" value="Cytochrome P450"/>
    <property type="match status" value="1"/>
</dbReference>
<evidence type="ECO:0000313" key="4">
    <source>
        <dbReference type="EMBL" id="KAK7488256.1"/>
    </source>
</evidence>
<keyword evidence="2 3" id="KW-0349">Heme</keyword>
<gene>
    <name evidence="4" type="ORF">BaRGS_00020563</name>
</gene>
<dbReference type="GO" id="GO:0004497">
    <property type="term" value="F:monooxygenase activity"/>
    <property type="evidence" value="ECO:0007669"/>
    <property type="project" value="UniProtKB-KW"/>
</dbReference>
<comment type="similarity">
    <text evidence="1 3">Belongs to the cytochrome P450 family.</text>
</comment>
<dbReference type="InterPro" id="IPR001128">
    <property type="entry name" value="Cyt_P450"/>
</dbReference>
<evidence type="ECO:0000256" key="1">
    <source>
        <dbReference type="ARBA" id="ARBA00010617"/>
    </source>
</evidence>
<evidence type="ECO:0000256" key="2">
    <source>
        <dbReference type="PIRSR" id="PIRSR602401-1"/>
    </source>
</evidence>